<evidence type="ECO:0000256" key="5">
    <source>
        <dbReference type="ARBA" id="ARBA00022989"/>
    </source>
</evidence>
<feature type="transmembrane region" description="Helical" evidence="7">
    <location>
        <begin position="225"/>
        <end position="243"/>
    </location>
</feature>
<feature type="domain" description="TRAP C4-dicarboxylate transport system permease DctM subunit" evidence="8">
    <location>
        <begin position="13"/>
        <end position="426"/>
    </location>
</feature>
<feature type="transmembrane region" description="Helical" evidence="7">
    <location>
        <begin position="407"/>
        <end position="432"/>
    </location>
</feature>
<feature type="transmembrane region" description="Helical" evidence="7">
    <location>
        <begin position="312"/>
        <end position="333"/>
    </location>
</feature>
<keyword evidence="7" id="KW-0813">Transport</keyword>
<dbReference type="EMBL" id="FSQX01000001">
    <property type="protein sequence ID" value="SIN67631.1"/>
    <property type="molecule type" value="Genomic_DNA"/>
</dbReference>
<comment type="subcellular location">
    <subcellularLocation>
        <location evidence="1 7">Cell inner membrane</location>
        <topology evidence="1 7">Multi-pass membrane protein</topology>
    </subcellularLocation>
</comment>
<evidence type="ECO:0000256" key="7">
    <source>
        <dbReference type="RuleBase" id="RU369079"/>
    </source>
</evidence>
<evidence type="ECO:0000256" key="6">
    <source>
        <dbReference type="ARBA" id="ARBA00023136"/>
    </source>
</evidence>
<feature type="transmembrane region" description="Helical" evidence="7">
    <location>
        <begin position="285"/>
        <end position="306"/>
    </location>
</feature>
<dbReference type="RefSeq" id="WP_074210243.1">
    <property type="nucleotide sequence ID" value="NZ_BJOI01000095.1"/>
</dbReference>
<feature type="transmembrane region" description="Helical" evidence="7">
    <location>
        <begin position="6"/>
        <end position="39"/>
    </location>
</feature>
<feature type="transmembrane region" description="Helical" evidence="7">
    <location>
        <begin position="181"/>
        <end position="202"/>
    </location>
</feature>
<evidence type="ECO:0000313" key="9">
    <source>
        <dbReference type="EMBL" id="SIN67631.1"/>
    </source>
</evidence>
<dbReference type="PIRSF" id="PIRSF006066">
    <property type="entry name" value="HI0050"/>
    <property type="match status" value="1"/>
</dbReference>
<keyword evidence="2" id="KW-1003">Cell membrane</keyword>
<keyword evidence="4 7" id="KW-0812">Transmembrane</keyword>
<evidence type="ECO:0000313" key="10">
    <source>
        <dbReference type="Proteomes" id="UP000185024"/>
    </source>
</evidence>
<name>A0A1N6CTA4_9GAMM</name>
<dbReference type="InterPro" id="IPR004681">
    <property type="entry name" value="TRAP_DctM"/>
</dbReference>
<comment type="subunit">
    <text evidence="7">The complex comprises the extracytoplasmic solute receptor protein and the two transmembrane proteins.</text>
</comment>
<dbReference type="Proteomes" id="UP000185024">
    <property type="component" value="Unassembled WGS sequence"/>
</dbReference>
<dbReference type="GO" id="GO:0005886">
    <property type="term" value="C:plasma membrane"/>
    <property type="evidence" value="ECO:0007669"/>
    <property type="project" value="UniProtKB-SubCell"/>
</dbReference>
<feature type="transmembrane region" description="Helical" evidence="7">
    <location>
        <begin position="365"/>
        <end position="395"/>
    </location>
</feature>
<feature type="transmembrane region" description="Helical" evidence="7">
    <location>
        <begin position="142"/>
        <end position="169"/>
    </location>
</feature>
<dbReference type="GO" id="GO:0022857">
    <property type="term" value="F:transmembrane transporter activity"/>
    <property type="evidence" value="ECO:0007669"/>
    <property type="project" value="UniProtKB-UniRule"/>
</dbReference>
<dbReference type="PANTHER" id="PTHR33362">
    <property type="entry name" value="SIALIC ACID TRAP TRANSPORTER PERMEASE PROTEIN SIAT-RELATED"/>
    <property type="match status" value="1"/>
</dbReference>
<proteinExistence type="inferred from homology"/>
<organism evidence="9 10">
    <name type="scientific">Vreelandella aquamarina</name>
    <dbReference type="NCBI Taxonomy" id="77097"/>
    <lineage>
        <taxon>Bacteria</taxon>
        <taxon>Pseudomonadati</taxon>
        <taxon>Pseudomonadota</taxon>
        <taxon>Gammaproteobacteria</taxon>
        <taxon>Oceanospirillales</taxon>
        <taxon>Halomonadaceae</taxon>
        <taxon>Vreelandella</taxon>
    </lineage>
</organism>
<feature type="transmembrane region" description="Helical" evidence="7">
    <location>
        <begin position="60"/>
        <end position="81"/>
    </location>
</feature>
<keyword evidence="6 7" id="KW-0472">Membrane</keyword>
<comment type="caution">
    <text evidence="7">Lacks conserved residue(s) required for the propagation of feature annotation.</text>
</comment>
<protein>
    <recommendedName>
        <fullName evidence="7">TRAP transporter large permease protein</fullName>
    </recommendedName>
</protein>
<dbReference type="NCBIfam" id="TIGR00786">
    <property type="entry name" value="dctM"/>
    <property type="match status" value="1"/>
</dbReference>
<comment type="function">
    <text evidence="7">Part of the tripartite ATP-independent periplasmic (TRAP) transport system.</text>
</comment>
<evidence type="ECO:0000256" key="2">
    <source>
        <dbReference type="ARBA" id="ARBA00022475"/>
    </source>
</evidence>
<sequence length="436" mass="46186">MNNSALLGLLSVGLIFLLMGLGVPVFAALGLAGIIGIFLVQDASYIYNVLQNFAFDETAAYLLTVIPLFIIMGNFALHAGVGKSLFHVAKRWCGHLPGGLAISTILTCAGFSATSGSSVATAATVGAISLPEMKQAGYDKRLSAGCVAAGGVLGVLIPPSVLLVFYAALTEVSAGKMLVAGILPGILSVAVFVAGVFIISVMKPDMCPKGERVGWKKRITSLRKAWQLLVLIIVVLGSIYTGWATPTEAASLGAVASVLFLLCSKQTTSSKMQAIGTSSRDAVNTTVMIMMTMLGAGIYSFFLSLIRIPQLVSGWVIDLPLPAIVIIALILLLYVPMGMFLDAFSMLVITLPILFPVVMDLGFDPIWFGILAIKMCEIGLITPPIGLNVYVIAGLDKDTSLTDVFSGAYWFIVMEVVTIIFIFSFPFIATYLPSTM</sequence>
<dbReference type="AlphaFoldDB" id="A0A1N6CTA4"/>
<keyword evidence="3 7" id="KW-0997">Cell inner membrane</keyword>
<gene>
    <name evidence="9" type="ORF">SAMN05878438_2237</name>
</gene>
<evidence type="ECO:0000256" key="1">
    <source>
        <dbReference type="ARBA" id="ARBA00004429"/>
    </source>
</evidence>
<keyword evidence="5 7" id="KW-1133">Transmembrane helix</keyword>
<evidence type="ECO:0000259" key="8">
    <source>
        <dbReference type="Pfam" id="PF06808"/>
    </source>
</evidence>
<dbReference type="GeneID" id="97278393"/>
<dbReference type="Pfam" id="PF06808">
    <property type="entry name" value="DctM"/>
    <property type="match status" value="1"/>
</dbReference>
<dbReference type="PANTHER" id="PTHR33362:SF5">
    <property type="entry name" value="C4-DICARBOXYLATE TRAP TRANSPORTER LARGE PERMEASE PROTEIN DCTM"/>
    <property type="match status" value="1"/>
</dbReference>
<evidence type="ECO:0000256" key="3">
    <source>
        <dbReference type="ARBA" id="ARBA00022519"/>
    </source>
</evidence>
<reference evidence="9 10" key="1">
    <citation type="submission" date="2016-11" db="EMBL/GenBank/DDBJ databases">
        <authorList>
            <person name="Jaros S."/>
            <person name="Januszkiewicz K."/>
            <person name="Wedrychowicz H."/>
        </authorList>
    </citation>
    <scope>NUCLEOTIDE SEQUENCE [LARGE SCALE GENOMIC DNA]</scope>
    <source>
        <strain evidence="9 10">ACAM 239</strain>
    </source>
</reference>
<comment type="similarity">
    <text evidence="7">Belongs to the TRAP transporter large permease family.</text>
</comment>
<dbReference type="InterPro" id="IPR010656">
    <property type="entry name" value="DctM"/>
</dbReference>
<accession>A0A1N6CTA4</accession>
<evidence type="ECO:0000256" key="4">
    <source>
        <dbReference type="ARBA" id="ARBA00022692"/>
    </source>
</evidence>